<dbReference type="InterPro" id="IPR001623">
    <property type="entry name" value="DnaJ_domain"/>
</dbReference>
<reference evidence="11" key="1">
    <citation type="submission" date="2021-03" db="EMBL/GenBank/DDBJ databases">
        <authorList>
            <person name="Bekaert M."/>
        </authorList>
    </citation>
    <scope>NUCLEOTIDE SEQUENCE</scope>
</reference>
<dbReference type="InterPro" id="IPR042569">
    <property type="entry name" value="RAC_head_sf"/>
</dbReference>
<feature type="region of interest" description="Disordered" evidence="7">
    <location>
        <begin position="44"/>
        <end position="63"/>
    </location>
</feature>
<dbReference type="Pfam" id="PF00249">
    <property type="entry name" value="Myb_DNA-binding"/>
    <property type="match status" value="1"/>
</dbReference>
<feature type="domain" description="Myb-like" evidence="9">
    <location>
        <begin position="549"/>
        <end position="603"/>
    </location>
</feature>
<evidence type="ECO:0000256" key="7">
    <source>
        <dbReference type="SAM" id="MobiDB-lite"/>
    </source>
</evidence>
<dbReference type="InterPro" id="IPR009057">
    <property type="entry name" value="Homeodomain-like_sf"/>
</dbReference>
<evidence type="ECO:0000259" key="8">
    <source>
        <dbReference type="PROSITE" id="PS50076"/>
    </source>
</evidence>
<dbReference type="OrthoDB" id="1690618at2759"/>
<evidence type="ECO:0000259" key="9">
    <source>
        <dbReference type="PROSITE" id="PS50090"/>
    </source>
</evidence>
<evidence type="ECO:0000313" key="12">
    <source>
        <dbReference type="Proteomes" id="UP000683360"/>
    </source>
</evidence>
<evidence type="ECO:0000256" key="1">
    <source>
        <dbReference type="ARBA" id="ARBA00004496"/>
    </source>
</evidence>
<dbReference type="FunFam" id="1.10.10.60:FF:000180">
    <property type="entry name" value="DnaJ (Hsp40) homolog, subfamily C, member 2"/>
    <property type="match status" value="1"/>
</dbReference>
<dbReference type="InterPro" id="IPR054076">
    <property type="entry name" value="ZUO1-like_ZHD"/>
</dbReference>
<feature type="compositionally biased region" description="Basic and acidic residues" evidence="7">
    <location>
        <begin position="423"/>
        <end position="432"/>
    </location>
</feature>
<comment type="caution">
    <text evidence="11">The sequence shown here is derived from an EMBL/GenBank/DDBJ whole genome shotgun (WGS) entry which is preliminary data.</text>
</comment>
<organism evidence="11 12">
    <name type="scientific">Mytilus edulis</name>
    <name type="common">Blue mussel</name>
    <dbReference type="NCBI Taxonomy" id="6550"/>
    <lineage>
        <taxon>Eukaryota</taxon>
        <taxon>Metazoa</taxon>
        <taxon>Spiralia</taxon>
        <taxon>Lophotrochozoa</taxon>
        <taxon>Mollusca</taxon>
        <taxon>Bivalvia</taxon>
        <taxon>Autobranchia</taxon>
        <taxon>Pteriomorphia</taxon>
        <taxon>Mytilida</taxon>
        <taxon>Mytiloidea</taxon>
        <taxon>Mytilidae</taxon>
        <taxon>Mytilinae</taxon>
        <taxon>Mytilus</taxon>
    </lineage>
</organism>
<dbReference type="GO" id="GO:0051083">
    <property type="term" value="P:'de novo' cotranslational protein folding"/>
    <property type="evidence" value="ECO:0007669"/>
    <property type="project" value="InterPro"/>
</dbReference>
<dbReference type="SUPFAM" id="SSF46689">
    <property type="entry name" value="Homeodomain-like"/>
    <property type="match status" value="1"/>
</dbReference>
<dbReference type="CDD" id="cd00167">
    <property type="entry name" value="SANT"/>
    <property type="match status" value="1"/>
</dbReference>
<proteinExistence type="predicted"/>
<dbReference type="Pfam" id="PF21884">
    <property type="entry name" value="ZUO1-like_ZHD"/>
    <property type="match status" value="1"/>
</dbReference>
<feature type="region of interest" description="Disordered" evidence="7">
    <location>
        <begin position="315"/>
        <end position="343"/>
    </location>
</feature>
<dbReference type="GO" id="GO:0006450">
    <property type="term" value="P:regulation of translational fidelity"/>
    <property type="evidence" value="ECO:0007669"/>
    <property type="project" value="InterPro"/>
</dbReference>
<keyword evidence="5" id="KW-0143">Chaperone</keyword>
<dbReference type="InterPro" id="IPR036869">
    <property type="entry name" value="J_dom_sf"/>
</dbReference>
<keyword evidence="3" id="KW-0677">Repeat</keyword>
<gene>
    <name evidence="11" type="ORF">MEDL_54321</name>
</gene>
<evidence type="ECO:0000259" key="10">
    <source>
        <dbReference type="PROSITE" id="PS51293"/>
    </source>
</evidence>
<dbReference type="EMBL" id="CAJPWZ010002631">
    <property type="protein sequence ID" value="CAG2242126.1"/>
    <property type="molecule type" value="Genomic_DNA"/>
</dbReference>
<name>A0A8S3UIJ4_MYTED</name>
<dbReference type="SUPFAM" id="SSF46565">
    <property type="entry name" value="Chaperone J-domain"/>
    <property type="match status" value="1"/>
</dbReference>
<dbReference type="AlphaFoldDB" id="A0A8S3UIJ4"/>
<keyword evidence="4" id="KW-0010">Activator</keyword>
<evidence type="ECO:0000256" key="5">
    <source>
        <dbReference type="ARBA" id="ARBA00023186"/>
    </source>
</evidence>
<dbReference type="PROSITE" id="PS50090">
    <property type="entry name" value="MYB_LIKE"/>
    <property type="match status" value="1"/>
</dbReference>
<dbReference type="InterPro" id="IPR001005">
    <property type="entry name" value="SANT/Myb"/>
</dbReference>
<dbReference type="Pfam" id="PF16717">
    <property type="entry name" value="RAC_head"/>
    <property type="match status" value="1"/>
</dbReference>
<dbReference type="InterPro" id="IPR044634">
    <property type="entry name" value="Zuotin/DnaJC2"/>
</dbReference>
<feature type="domain" description="SANT" evidence="10">
    <location>
        <begin position="557"/>
        <end position="607"/>
    </location>
</feature>
<evidence type="ECO:0000313" key="11">
    <source>
        <dbReference type="EMBL" id="CAG2242126.1"/>
    </source>
</evidence>
<keyword evidence="6" id="KW-0539">Nucleus</keyword>
<dbReference type="InterPro" id="IPR017884">
    <property type="entry name" value="SANT_dom"/>
</dbReference>
<keyword evidence="2" id="KW-0963">Cytoplasm</keyword>
<dbReference type="GO" id="GO:0005829">
    <property type="term" value="C:cytosol"/>
    <property type="evidence" value="ECO:0007669"/>
    <property type="project" value="TreeGrafter"/>
</dbReference>
<dbReference type="CDD" id="cd06257">
    <property type="entry name" value="DnaJ"/>
    <property type="match status" value="1"/>
</dbReference>
<dbReference type="Proteomes" id="UP000683360">
    <property type="component" value="Unassembled WGS sequence"/>
</dbReference>
<evidence type="ECO:0000256" key="3">
    <source>
        <dbReference type="ARBA" id="ARBA00022737"/>
    </source>
</evidence>
<dbReference type="Gene3D" id="1.10.10.60">
    <property type="entry name" value="Homeodomain-like"/>
    <property type="match status" value="2"/>
</dbReference>
<feature type="domain" description="J" evidence="8">
    <location>
        <begin position="85"/>
        <end position="158"/>
    </location>
</feature>
<dbReference type="Gene3D" id="1.10.8.840">
    <property type="entry name" value="Ribosome-associated complex head domain"/>
    <property type="match status" value="1"/>
</dbReference>
<dbReference type="SMART" id="SM00717">
    <property type="entry name" value="SANT"/>
    <property type="match status" value="2"/>
</dbReference>
<dbReference type="GO" id="GO:0030544">
    <property type="term" value="F:Hsp70 protein binding"/>
    <property type="evidence" value="ECO:0007669"/>
    <property type="project" value="InterPro"/>
</dbReference>
<dbReference type="GO" id="GO:0043022">
    <property type="term" value="F:ribosome binding"/>
    <property type="evidence" value="ECO:0007669"/>
    <property type="project" value="InterPro"/>
</dbReference>
<dbReference type="Pfam" id="PF00226">
    <property type="entry name" value="DnaJ"/>
    <property type="match status" value="1"/>
</dbReference>
<dbReference type="PROSITE" id="PS00636">
    <property type="entry name" value="DNAJ_1"/>
    <property type="match status" value="1"/>
</dbReference>
<dbReference type="PROSITE" id="PS51293">
    <property type="entry name" value="SANT"/>
    <property type="match status" value="1"/>
</dbReference>
<protein>
    <submittedName>
        <fullName evidence="11">DNAJC2</fullName>
    </submittedName>
</protein>
<dbReference type="SMART" id="SM00271">
    <property type="entry name" value="DnaJ"/>
    <property type="match status" value="1"/>
</dbReference>
<dbReference type="PROSITE" id="PS50076">
    <property type="entry name" value="DNAJ_2"/>
    <property type="match status" value="1"/>
</dbReference>
<dbReference type="PANTHER" id="PTHR43999">
    <property type="entry name" value="DNAJ HOMOLOG SUBFAMILY C MEMBER 2"/>
    <property type="match status" value="1"/>
</dbReference>
<comment type="subcellular location">
    <subcellularLocation>
        <location evidence="1">Cytoplasm</location>
    </subcellularLocation>
</comment>
<keyword evidence="12" id="KW-1185">Reference proteome</keyword>
<evidence type="ECO:0000256" key="6">
    <source>
        <dbReference type="ARBA" id="ARBA00023242"/>
    </source>
</evidence>
<dbReference type="PANTHER" id="PTHR43999:SF1">
    <property type="entry name" value="DNAJ HOMOLOG SUBFAMILY C MEMBER 2"/>
    <property type="match status" value="1"/>
</dbReference>
<evidence type="ECO:0000256" key="2">
    <source>
        <dbReference type="ARBA" id="ARBA00022490"/>
    </source>
</evidence>
<sequence>MILPEALPEDVTEVTGNLSVPVTIKVEPAGRWYEALCQRRRQRHSISHHSVHSSSSEESEEEVEIDENDEALLLGLDPKEWKKQDHYAVLGLSRLRYKATENQVKKAYKQKVLKHHPDKRKARGVKVKEGEDDYFTCITRAWETLGNPIKKRSFDSVDPLFDDDVPPNNADSKEHFFEEFTPAFERNARWSTKKRVPSLGKPDTNFEDVDNFYSFWYELESWREFSYLDEEEKEKGENREERRWIEKQNKAARQKRKKEEMVRIRQLVDNAYACDPRIQKFLDDEKEKKLSVKRAKQEAARQKVEEEARIKQQALDEERKRKEKEEEEAKAQAAALKKEKDQQKKIFKKERKTLRTAVKDYSYFTDVDDQRVTNMTDVDRLADQLSIIKLQSLNQELTSGDESKAKAAFLREVEELNRLTEEEKKKQMEVIHKQSSGEGSQAKGKLWSEQEIQALIKGVNLFPAGTKDRLMGSDIIKQHITDSNKGAKDVLAKAKDLQKNDFVLKMEADKKAFEKFETQQKSKVTCEAQPKEGVTSERFEKVYEQQIRETGTNPAPWTAEEQKILEQALKTFPASVGDRWEKISETLPTRSKKDCMKRYKELVEIIRAKKAAKDAAAKKK</sequence>
<evidence type="ECO:0000256" key="4">
    <source>
        <dbReference type="ARBA" id="ARBA00023159"/>
    </source>
</evidence>
<dbReference type="Gene3D" id="1.10.287.110">
    <property type="entry name" value="DnaJ domain"/>
    <property type="match status" value="1"/>
</dbReference>
<dbReference type="InterPro" id="IPR018253">
    <property type="entry name" value="DnaJ_domain_CS"/>
</dbReference>
<dbReference type="InterPro" id="IPR032003">
    <property type="entry name" value="RAC_head"/>
</dbReference>
<feature type="region of interest" description="Disordered" evidence="7">
    <location>
        <begin position="423"/>
        <end position="444"/>
    </location>
</feature>
<accession>A0A8S3UIJ4</accession>